<evidence type="ECO:0000313" key="1">
    <source>
        <dbReference type="EMBL" id="MBB5821542.1"/>
    </source>
</evidence>
<accession>A0A7W9IIW8</accession>
<name>A0A7W9IIW8_9ACTN</name>
<protein>
    <submittedName>
        <fullName evidence="1">Uncharacterized protein</fullName>
    </submittedName>
</protein>
<proteinExistence type="predicted"/>
<comment type="caution">
    <text evidence="1">The sequence shown here is derived from an EMBL/GenBank/DDBJ whole genome shotgun (WGS) entry which is preliminary data.</text>
</comment>
<organism evidence="1 2">
    <name type="scientific">Streptosporangium becharense</name>
    <dbReference type="NCBI Taxonomy" id="1816182"/>
    <lineage>
        <taxon>Bacteria</taxon>
        <taxon>Bacillati</taxon>
        <taxon>Actinomycetota</taxon>
        <taxon>Actinomycetes</taxon>
        <taxon>Streptosporangiales</taxon>
        <taxon>Streptosporangiaceae</taxon>
        <taxon>Streptosporangium</taxon>
    </lineage>
</organism>
<reference evidence="1 2" key="1">
    <citation type="submission" date="2020-08" db="EMBL/GenBank/DDBJ databases">
        <title>Sequencing the genomes of 1000 actinobacteria strains.</title>
        <authorList>
            <person name="Klenk H.-P."/>
        </authorList>
    </citation>
    <scope>NUCLEOTIDE SEQUENCE [LARGE SCALE GENOMIC DNA]</scope>
    <source>
        <strain evidence="1 2">DSM 46887</strain>
    </source>
</reference>
<evidence type="ECO:0000313" key="2">
    <source>
        <dbReference type="Proteomes" id="UP000540685"/>
    </source>
</evidence>
<dbReference type="Proteomes" id="UP000540685">
    <property type="component" value="Unassembled WGS sequence"/>
</dbReference>
<dbReference type="EMBL" id="JACHMP010000001">
    <property type="protein sequence ID" value="MBB5821542.1"/>
    <property type="molecule type" value="Genomic_DNA"/>
</dbReference>
<sequence>MLLAGPGASFITGQPLHVAGDRLPHRTGPEFADPARGDYLVEEVPLTPAGITRIDLKPEPVAQLLIKHASHLFQLPDLRQTQRSA</sequence>
<dbReference type="AlphaFoldDB" id="A0A7W9IIW8"/>
<keyword evidence="2" id="KW-1185">Reference proteome</keyword>
<gene>
    <name evidence="1" type="ORF">F4562_004604</name>
</gene>
<dbReference type="RefSeq" id="WP_184541233.1">
    <property type="nucleotide sequence ID" value="NZ_JACHMP010000001.1"/>
</dbReference>